<dbReference type="Proteomes" id="UP000827976">
    <property type="component" value="Chromosome 20"/>
</dbReference>
<keyword evidence="1" id="KW-0808">Transferase</keyword>
<gene>
    <name evidence="1" type="ORF">IHE45_20G039100</name>
</gene>
<dbReference type="EMBL" id="CM037030">
    <property type="protein sequence ID" value="KAH7651162.1"/>
    <property type="molecule type" value="Genomic_DNA"/>
</dbReference>
<evidence type="ECO:0000313" key="1">
    <source>
        <dbReference type="EMBL" id="KAH7651162.1"/>
    </source>
</evidence>
<reference evidence="2" key="1">
    <citation type="journal article" date="2022" name="Nat. Commun.">
        <title>Chromosome evolution and the genetic basis of agronomically important traits in greater yam.</title>
        <authorList>
            <person name="Bredeson J.V."/>
            <person name="Lyons J.B."/>
            <person name="Oniyinde I.O."/>
            <person name="Okereke N.R."/>
            <person name="Kolade O."/>
            <person name="Nnabue I."/>
            <person name="Nwadili C.O."/>
            <person name="Hribova E."/>
            <person name="Parker M."/>
            <person name="Nwogha J."/>
            <person name="Shu S."/>
            <person name="Carlson J."/>
            <person name="Kariba R."/>
            <person name="Muthemba S."/>
            <person name="Knop K."/>
            <person name="Barton G.J."/>
            <person name="Sherwood A.V."/>
            <person name="Lopez-Montes A."/>
            <person name="Asiedu R."/>
            <person name="Jamnadass R."/>
            <person name="Muchugi A."/>
            <person name="Goodstein D."/>
            <person name="Egesi C.N."/>
            <person name="Featherston J."/>
            <person name="Asfaw A."/>
            <person name="Simpson G.G."/>
            <person name="Dolezel J."/>
            <person name="Hendre P.S."/>
            <person name="Van Deynze A."/>
            <person name="Kumar P.L."/>
            <person name="Obidiegwu J.E."/>
            <person name="Bhattacharjee R."/>
            <person name="Rokhsar D.S."/>
        </authorList>
    </citation>
    <scope>NUCLEOTIDE SEQUENCE [LARGE SCALE GENOMIC DNA]</scope>
    <source>
        <strain evidence="2">cv. TDa95/00328</strain>
    </source>
</reference>
<protein>
    <submittedName>
        <fullName evidence="1">Glycerol-3-phosphate 1-O-acyltransferase protein</fullName>
        <ecNumber evidence="1">2.3.1.15</ecNumber>
    </submittedName>
</protein>
<name>A0ACB7TVY2_DIOAL</name>
<accession>A0ACB7TVY2</accession>
<keyword evidence="2" id="KW-1185">Reference proteome</keyword>
<sequence length="473" mass="53918">MVFPMDVLKLVTLWVLSFFRIARKVRSYSFLHRTNSQARSQHIHGHYFFEALLKSSSPFPYFMLVAFEGGSPLRALILLLSSPLLFILGYNKELTLRIMAFITFCGLRTKDMHLVSRAVLPKFFLEDMHLHHNQQSTPPLMFTRFPRVMVEWFLQEYHHSHSATEVIAPELHIIKGSYFSGLFLPELYTTFTIQRNNTTKKQLVFHDGRLAFFPTPLATLALFLWLPLAIPLSITRALIGLLLPYKASYIPGYFTGIRLRIINPTTTTTTTTTTKKNSSNGTLYVCTHRTLLDPVMLSTALARQIPAVTYSLSRMSELIAPMRTIRLTRNRLQDSETMKRLLKDGDLVVCPEGTTCREAYLLRFSSLFAELADEIVPVAVDARVSVFYGTTASGFKWLDPLFFLMNPWPEYSLEFLGEVPPEMTCRKGGWSSAEVANRIQRQLAGALGFECTEFTRKDKYLVLAGNEGLVNKI</sequence>
<comment type="caution">
    <text evidence="1">The sequence shown here is derived from an EMBL/GenBank/DDBJ whole genome shotgun (WGS) entry which is preliminary data.</text>
</comment>
<proteinExistence type="predicted"/>
<organism evidence="1 2">
    <name type="scientific">Dioscorea alata</name>
    <name type="common">Purple yam</name>
    <dbReference type="NCBI Taxonomy" id="55571"/>
    <lineage>
        <taxon>Eukaryota</taxon>
        <taxon>Viridiplantae</taxon>
        <taxon>Streptophyta</taxon>
        <taxon>Embryophyta</taxon>
        <taxon>Tracheophyta</taxon>
        <taxon>Spermatophyta</taxon>
        <taxon>Magnoliopsida</taxon>
        <taxon>Liliopsida</taxon>
        <taxon>Dioscoreales</taxon>
        <taxon>Dioscoreaceae</taxon>
        <taxon>Dioscorea</taxon>
    </lineage>
</organism>
<keyword evidence="1" id="KW-0012">Acyltransferase</keyword>
<dbReference type="EC" id="2.3.1.15" evidence="1"/>
<evidence type="ECO:0000313" key="2">
    <source>
        <dbReference type="Proteomes" id="UP000827976"/>
    </source>
</evidence>